<keyword evidence="5" id="KW-1185">Reference proteome</keyword>
<evidence type="ECO:0000256" key="1">
    <source>
        <dbReference type="SAM" id="MobiDB-lite"/>
    </source>
</evidence>
<proteinExistence type="predicted"/>
<sequence>MHDAEYRDPYDPRTGWVRPAPQEERAPRRKRTWGDLAFWGIVSALAVAGLYGLSLVLGFWPEPETTAANCQTELDAPRVYVADAGAGDTAVSRISEQLRNRGAIVIGTASAPTAQDGQTRILTGGDSRPAADALATWFPDAQVVDDARDGFVATVALGEEGGSIESSMTVGPATEACTS</sequence>
<dbReference type="InterPro" id="IPR027381">
    <property type="entry name" value="LytR/CpsA/Psr_C"/>
</dbReference>
<dbReference type="AlphaFoldDB" id="C7NGN4"/>
<evidence type="ECO:0000313" key="4">
    <source>
        <dbReference type="EMBL" id="ACV07556.1"/>
    </source>
</evidence>
<dbReference type="KEGG" id="kse:Ksed_26000"/>
<feature type="compositionally biased region" description="Basic and acidic residues" evidence="1">
    <location>
        <begin position="1"/>
        <end position="11"/>
    </location>
</feature>
<keyword evidence="2" id="KW-1133">Transmembrane helix</keyword>
<dbReference type="HOGENOM" id="CLU_1501636_0_0_11"/>
<dbReference type="Proteomes" id="UP000006666">
    <property type="component" value="Chromosome"/>
</dbReference>
<gene>
    <name evidence="4" type="ordered locus">Ksed_26000</name>
</gene>
<keyword evidence="2" id="KW-0812">Transmembrane</keyword>
<feature type="region of interest" description="Disordered" evidence="1">
    <location>
        <begin position="1"/>
        <end position="29"/>
    </location>
</feature>
<dbReference type="RefSeq" id="WP_015780477.1">
    <property type="nucleotide sequence ID" value="NC_013169.1"/>
</dbReference>
<dbReference type="STRING" id="478801.Ksed_26000"/>
<protein>
    <recommendedName>
        <fullName evidence="3">LytR/CpsA/Psr regulator C-terminal domain-containing protein</fullName>
    </recommendedName>
</protein>
<reference evidence="4 5" key="1">
    <citation type="journal article" date="2009" name="Stand. Genomic Sci.">
        <title>Complete genome sequence of Kytococcus sedentarius type strain (541).</title>
        <authorList>
            <person name="Sims D."/>
            <person name="Brettin T."/>
            <person name="Detter J.C."/>
            <person name="Han C."/>
            <person name="Lapidus A."/>
            <person name="Copeland A."/>
            <person name="Glavina Del Rio T."/>
            <person name="Nolan M."/>
            <person name="Chen F."/>
            <person name="Lucas S."/>
            <person name="Tice H."/>
            <person name="Cheng J.F."/>
            <person name="Bruce D."/>
            <person name="Goodwin L."/>
            <person name="Pitluck S."/>
            <person name="Ovchinnikova G."/>
            <person name="Pati A."/>
            <person name="Ivanova N."/>
            <person name="Mavrommatis K."/>
            <person name="Chen A."/>
            <person name="Palaniappan K."/>
            <person name="D'haeseleer P."/>
            <person name="Chain P."/>
            <person name="Bristow J."/>
            <person name="Eisen J.A."/>
            <person name="Markowitz V."/>
            <person name="Hugenholtz P."/>
            <person name="Schneider S."/>
            <person name="Goker M."/>
            <person name="Pukall R."/>
            <person name="Kyrpides N.C."/>
            <person name="Klenk H.P."/>
        </authorList>
    </citation>
    <scope>NUCLEOTIDE SEQUENCE [LARGE SCALE GENOMIC DNA]</scope>
    <source>
        <strain evidence="5">ATCC 14392 / DSM 20547 / JCM 11482 / CCUG 33030 / NBRC 15357 / NCTC 11040 / CCM 314 / 541</strain>
    </source>
</reference>
<evidence type="ECO:0000259" key="3">
    <source>
        <dbReference type="Pfam" id="PF13399"/>
    </source>
</evidence>
<dbReference type="EMBL" id="CP001686">
    <property type="protein sequence ID" value="ACV07556.1"/>
    <property type="molecule type" value="Genomic_DNA"/>
</dbReference>
<feature type="domain" description="LytR/CpsA/Psr regulator C-terminal" evidence="3">
    <location>
        <begin position="78"/>
        <end position="159"/>
    </location>
</feature>
<organism evidence="4 5">
    <name type="scientific">Kytococcus sedentarius (strain ATCC 14392 / DSM 20547 / JCM 11482 / CCUG 33030 / NBRC 15357 / NCTC 11040 / CCM 314 / 541)</name>
    <name type="common">Micrococcus sedentarius</name>
    <dbReference type="NCBI Taxonomy" id="478801"/>
    <lineage>
        <taxon>Bacteria</taxon>
        <taxon>Bacillati</taxon>
        <taxon>Actinomycetota</taxon>
        <taxon>Actinomycetes</taxon>
        <taxon>Micrococcales</taxon>
        <taxon>Kytococcaceae</taxon>
        <taxon>Kytococcus</taxon>
    </lineage>
</organism>
<feature type="transmembrane region" description="Helical" evidence="2">
    <location>
        <begin position="36"/>
        <end position="60"/>
    </location>
</feature>
<name>C7NGN4_KYTSD</name>
<keyword evidence="2" id="KW-0472">Membrane</keyword>
<evidence type="ECO:0000256" key="2">
    <source>
        <dbReference type="SAM" id="Phobius"/>
    </source>
</evidence>
<accession>C7NGN4</accession>
<dbReference type="Pfam" id="PF13399">
    <property type="entry name" value="LytR_C"/>
    <property type="match status" value="1"/>
</dbReference>
<evidence type="ECO:0000313" key="5">
    <source>
        <dbReference type="Proteomes" id="UP000006666"/>
    </source>
</evidence>